<reference evidence="1 2" key="1">
    <citation type="journal article" date="2019" name="Int. J. Syst. Evol. Microbiol.">
        <title>The Global Catalogue of Microorganisms (GCM) 10K type strain sequencing project: providing services to taxonomists for standard genome sequencing and annotation.</title>
        <authorList>
            <consortium name="The Broad Institute Genomics Platform"/>
            <consortium name="The Broad Institute Genome Sequencing Center for Infectious Disease"/>
            <person name="Wu L."/>
            <person name="Ma J."/>
        </authorList>
    </citation>
    <scope>NUCLEOTIDE SEQUENCE [LARGE SCALE GENOMIC DNA]</scope>
    <source>
        <strain evidence="1 2">JCM 15921</strain>
    </source>
</reference>
<sequence length="102" mass="11483">MITFERARQIALDTIRPTWVTDDCGEYVVADYGFEDDRAWCLVDGGRRLVIDGDYSCQLMGRGSTLVDKKTGEVSSLNYLEDPERFNAMIEVGHHPPEDPVG</sequence>
<dbReference type="EMBL" id="BAAAQB010000037">
    <property type="protein sequence ID" value="GAA2140809.1"/>
    <property type="molecule type" value="Genomic_DNA"/>
</dbReference>
<name>A0ABN2ZE47_9MICC</name>
<comment type="caution">
    <text evidence="1">The sequence shown here is derived from an EMBL/GenBank/DDBJ whole genome shotgun (WGS) entry which is preliminary data.</text>
</comment>
<dbReference type="Proteomes" id="UP001500102">
    <property type="component" value="Unassembled WGS sequence"/>
</dbReference>
<dbReference type="RefSeq" id="WP_344367095.1">
    <property type="nucleotide sequence ID" value="NZ_BAAAQB010000037.1"/>
</dbReference>
<accession>A0ABN2ZE47</accession>
<evidence type="ECO:0000313" key="2">
    <source>
        <dbReference type="Proteomes" id="UP001500102"/>
    </source>
</evidence>
<evidence type="ECO:0000313" key="1">
    <source>
        <dbReference type="EMBL" id="GAA2140809.1"/>
    </source>
</evidence>
<proteinExistence type="predicted"/>
<protein>
    <submittedName>
        <fullName evidence="1">Uncharacterized protein</fullName>
    </submittedName>
</protein>
<organism evidence="1 2">
    <name type="scientific">Arthrobacter humicola</name>
    <dbReference type="NCBI Taxonomy" id="409291"/>
    <lineage>
        <taxon>Bacteria</taxon>
        <taxon>Bacillati</taxon>
        <taxon>Actinomycetota</taxon>
        <taxon>Actinomycetes</taxon>
        <taxon>Micrococcales</taxon>
        <taxon>Micrococcaceae</taxon>
        <taxon>Arthrobacter</taxon>
    </lineage>
</organism>
<gene>
    <name evidence="1" type="ORF">GCM10009825_28840</name>
</gene>
<keyword evidence="2" id="KW-1185">Reference proteome</keyword>